<dbReference type="OrthoDB" id="1262626at2"/>
<dbReference type="Proteomes" id="UP000315145">
    <property type="component" value="Unassembled WGS sequence"/>
</dbReference>
<reference evidence="1" key="3">
    <citation type="submission" date="2019-09" db="EMBL/GenBank/DDBJ databases">
        <authorList>
            <person name="Zhang D.-C."/>
        </authorList>
    </citation>
    <scope>NUCLEOTIDE SEQUENCE</scope>
    <source>
        <strain evidence="1">RU-4-M-4</strain>
    </source>
</reference>
<name>A0A5M7B9U5_9FLAO</name>
<dbReference type="AlphaFoldDB" id="A0A5M7B9U5"/>
<protein>
    <submittedName>
        <fullName evidence="1">Uncharacterized protein</fullName>
    </submittedName>
</protein>
<reference evidence="1 4" key="1">
    <citation type="journal article" date="2015" name="Int. J. Syst. Evol. Microbiol.">
        <title>Algibacter amylolyticus sp. nov., isolated from intertidal sediment.</title>
        <authorList>
            <person name="Zhang D.C."/>
            <person name="Wu J."/>
            <person name="Neuner K."/>
            <person name="Yao J."/>
            <person name="Margesin R."/>
        </authorList>
    </citation>
    <scope>NUCLEOTIDE SEQUENCE [LARGE SCALE GENOMIC DNA]</scope>
    <source>
        <strain evidence="1 4">RU-4-M-4</strain>
    </source>
</reference>
<dbReference type="EMBL" id="VWRS01000004">
    <property type="protein sequence ID" value="KAA5825098.1"/>
    <property type="molecule type" value="Genomic_DNA"/>
</dbReference>
<dbReference type="EMBL" id="VMBF01000004">
    <property type="protein sequence ID" value="TSJ77592.1"/>
    <property type="molecule type" value="Genomic_DNA"/>
</dbReference>
<evidence type="ECO:0000313" key="2">
    <source>
        <dbReference type="EMBL" id="TSJ77592.1"/>
    </source>
</evidence>
<comment type="caution">
    <text evidence="1">The sequence shown here is derived from an EMBL/GenBank/DDBJ whole genome shotgun (WGS) entry which is preliminary data.</text>
</comment>
<keyword evidence="3" id="KW-1185">Reference proteome</keyword>
<dbReference type="Proteomes" id="UP000322315">
    <property type="component" value="Unassembled WGS sequence"/>
</dbReference>
<organism evidence="1 4">
    <name type="scientific">Algibacter amylolyticus</name>
    <dbReference type="NCBI Taxonomy" id="1608400"/>
    <lineage>
        <taxon>Bacteria</taxon>
        <taxon>Pseudomonadati</taxon>
        <taxon>Bacteroidota</taxon>
        <taxon>Flavobacteriia</taxon>
        <taxon>Flavobacteriales</taxon>
        <taxon>Flavobacteriaceae</taxon>
        <taxon>Algibacter</taxon>
    </lineage>
</organism>
<reference evidence="2 3" key="2">
    <citation type="submission" date="2019-07" db="EMBL/GenBank/DDBJ databases">
        <title>Algibacter marinivivus sp. nov., isolated from the surface of a marine red alga.</title>
        <authorList>
            <person name="Zhong X."/>
            <person name="Xu W."/>
            <person name="Zhang Y."/>
            <person name="Zhang Q."/>
            <person name="Du Z."/>
        </authorList>
    </citation>
    <scope>NUCLEOTIDE SEQUENCE [LARGE SCALE GENOMIC DNA]</scope>
    <source>
        <strain evidence="2 3">RU-4-M-4</strain>
    </source>
</reference>
<accession>A0A5M7B9U5</accession>
<evidence type="ECO:0000313" key="4">
    <source>
        <dbReference type="Proteomes" id="UP000322315"/>
    </source>
</evidence>
<gene>
    <name evidence="1" type="ORF">F2B50_07840</name>
    <name evidence="2" type="ORF">FPF71_07840</name>
</gene>
<sequence length="129" mass="15137">MRIIPTLILTLLVSINIFSQEAYIKLPQAKTQKPSVIFNKNIIGNEYFIKSLGTSEDELKSKINEMSILMEIPNKESIDYYNLTEQGILFVDLKTIPVSKKQSELNQFFGLKKKRKNLYRWLLIRKRKI</sequence>
<proteinExistence type="predicted"/>
<evidence type="ECO:0000313" key="1">
    <source>
        <dbReference type="EMBL" id="KAA5825098.1"/>
    </source>
</evidence>
<evidence type="ECO:0000313" key="3">
    <source>
        <dbReference type="Proteomes" id="UP000315145"/>
    </source>
</evidence>